<evidence type="ECO:0000313" key="2">
    <source>
        <dbReference type="EMBL" id="CBX92292.1"/>
    </source>
</evidence>
<reference evidence="3" key="1">
    <citation type="journal article" date="2011" name="Nat. Commun.">
        <title>Effector diversification within compartments of the Leptosphaeria maculans genome affected by Repeat-Induced Point mutations.</title>
        <authorList>
            <person name="Rouxel T."/>
            <person name="Grandaubert J."/>
            <person name="Hane J.K."/>
            <person name="Hoede C."/>
            <person name="van de Wouw A.P."/>
            <person name="Couloux A."/>
            <person name="Dominguez V."/>
            <person name="Anthouard V."/>
            <person name="Bally P."/>
            <person name="Bourras S."/>
            <person name="Cozijnsen A.J."/>
            <person name="Ciuffetti L.M."/>
            <person name="Degrave A."/>
            <person name="Dilmaghani A."/>
            <person name="Duret L."/>
            <person name="Fudal I."/>
            <person name="Goodwin S.B."/>
            <person name="Gout L."/>
            <person name="Glaser N."/>
            <person name="Linglin J."/>
            <person name="Kema G.H.J."/>
            <person name="Lapalu N."/>
            <person name="Lawrence C.B."/>
            <person name="May K."/>
            <person name="Meyer M."/>
            <person name="Ollivier B."/>
            <person name="Poulain J."/>
            <person name="Schoch C.L."/>
            <person name="Simon A."/>
            <person name="Spatafora J.W."/>
            <person name="Stachowiak A."/>
            <person name="Turgeon B.G."/>
            <person name="Tyler B.M."/>
            <person name="Vincent D."/>
            <person name="Weissenbach J."/>
            <person name="Amselem J."/>
            <person name="Quesneville H."/>
            <person name="Oliver R.P."/>
            <person name="Wincker P."/>
            <person name="Balesdent M.-H."/>
            <person name="Howlett B.J."/>
        </authorList>
    </citation>
    <scope>NUCLEOTIDE SEQUENCE [LARGE SCALE GENOMIC DNA]</scope>
    <source>
        <strain evidence="3">JN3 / isolate v23.1.3 / race Av1-4-5-6-7-8</strain>
    </source>
</reference>
<evidence type="ECO:0000313" key="3">
    <source>
        <dbReference type="Proteomes" id="UP000002668"/>
    </source>
</evidence>
<keyword evidence="3" id="KW-1185">Reference proteome</keyword>
<dbReference type="InParanoid" id="E4ZLD3"/>
<proteinExistence type="predicted"/>
<dbReference type="AlphaFoldDB" id="E4ZLD3"/>
<dbReference type="VEuPathDB" id="FungiDB:LEMA_P049980.1"/>
<evidence type="ECO:0000256" key="1">
    <source>
        <dbReference type="SAM" id="MobiDB-lite"/>
    </source>
</evidence>
<protein>
    <submittedName>
        <fullName evidence="2">Predicted protein</fullName>
    </submittedName>
</protein>
<gene>
    <name evidence="2" type="ORF">LEMA_P049980.1</name>
</gene>
<dbReference type="Proteomes" id="UP000002668">
    <property type="component" value="Genome"/>
</dbReference>
<accession>E4ZLD3</accession>
<dbReference type="HOGENOM" id="CLU_3143364_0_0_1"/>
<dbReference type="EMBL" id="FP929094">
    <property type="protein sequence ID" value="CBX92292.1"/>
    <property type="molecule type" value="Genomic_DNA"/>
</dbReference>
<sequence>MPPSPPANPDPDDVVEGTGGSQLVSQELWSIDLSGCRALVVEWRLPIFR</sequence>
<feature type="region of interest" description="Disordered" evidence="1">
    <location>
        <begin position="1"/>
        <end position="20"/>
    </location>
</feature>
<name>E4ZLD3_LEPMJ</name>
<organism evidence="3">
    <name type="scientific">Leptosphaeria maculans (strain JN3 / isolate v23.1.3 / race Av1-4-5-6-7-8)</name>
    <name type="common">Blackleg fungus</name>
    <name type="synonym">Phoma lingam</name>
    <dbReference type="NCBI Taxonomy" id="985895"/>
    <lineage>
        <taxon>Eukaryota</taxon>
        <taxon>Fungi</taxon>
        <taxon>Dikarya</taxon>
        <taxon>Ascomycota</taxon>
        <taxon>Pezizomycotina</taxon>
        <taxon>Dothideomycetes</taxon>
        <taxon>Pleosporomycetidae</taxon>
        <taxon>Pleosporales</taxon>
        <taxon>Pleosporineae</taxon>
        <taxon>Leptosphaeriaceae</taxon>
        <taxon>Plenodomus</taxon>
        <taxon>Plenodomus lingam/Leptosphaeria maculans species complex</taxon>
    </lineage>
</organism>